<dbReference type="STRING" id="395493.BegalDRAFT_0677"/>
<dbReference type="InterPro" id="IPR044855">
    <property type="entry name" value="CoA-Trfase_III_dom3_sf"/>
</dbReference>
<name>I3CD96_9GAMM</name>
<dbReference type="InterPro" id="IPR050509">
    <property type="entry name" value="CoA-transferase_III"/>
</dbReference>
<dbReference type="EMBL" id="JH600070">
    <property type="protein sequence ID" value="EIJ41589.1"/>
    <property type="molecule type" value="Genomic_DNA"/>
</dbReference>
<reference evidence="1 2" key="1">
    <citation type="submission" date="2011-11" db="EMBL/GenBank/DDBJ databases">
        <title>Improved High-Quality Draft sequence of Beggiatoa alba B18lD.</title>
        <authorList>
            <consortium name="US DOE Joint Genome Institute"/>
            <person name="Lucas S."/>
            <person name="Han J."/>
            <person name="Lapidus A."/>
            <person name="Cheng J.-F."/>
            <person name="Goodwin L."/>
            <person name="Pitluck S."/>
            <person name="Peters L."/>
            <person name="Mikhailova N."/>
            <person name="Held B."/>
            <person name="Detter J.C."/>
            <person name="Han C."/>
            <person name="Tapia R."/>
            <person name="Land M."/>
            <person name="Hauser L."/>
            <person name="Kyrpides N."/>
            <person name="Ivanova N."/>
            <person name="Pagani I."/>
            <person name="Samuel K."/>
            <person name="Teske A."/>
            <person name="Mueller J."/>
            <person name="Woyke T."/>
        </authorList>
    </citation>
    <scope>NUCLEOTIDE SEQUENCE [LARGE SCALE GENOMIC DNA]</scope>
    <source>
        <strain evidence="1 2">B18LD</strain>
    </source>
</reference>
<evidence type="ECO:0000313" key="1">
    <source>
        <dbReference type="EMBL" id="EIJ41589.1"/>
    </source>
</evidence>
<proteinExistence type="predicted"/>
<dbReference type="RefSeq" id="WP_002683638.1">
    <property type="nucleotide sequence ID" value="NZ_JH600070.1"/>
</dbReference>
<dbReference type="Gene3D" id="3.40.50.10540">
    <property type="entry name" value="Crotonobetainyl-coa:carnitine coa-transferase, domain 1"/>
    <property type="match status" value="1"/>
</dbReference>
<dbReference type="PANTHER" id="PTHR48228:SF5">
    <property type="entry name" value="ALPHA-METHYLACYL-COA RACEMASE"/>
    <property type="match status" value="1"/>
</dbReference>
<organism evidence="1 2">
    <name type="scientific">Beggiatoa alba B18LD</name>
    <dbReference type="NCBI Taxonomy" id="395493"/>
    <lineage>
        <taxon>Bacteria</taxon>
        <taxon>Pseudomonadati</taxon>
        <taxon>Pseudomonadota</taxon>
        <taxon>Gammaproteobacteria</taxon>
        <taxon>Thiotrichales</taxon>
        <taxon>Thiotrichaceae</taxon>
        <taxon>Beggiatoa</taxon>
    </lineage>
</organism>
<sequence length="392" mass="43362">MQKPLTGVRILDLTRLLPGPMCTLHLADMGADVIKIEDTGEGDYARWMGVEKPKNSGYFLAVNRNKRGITLNLREAQGRDIFLQLAKTADVIIESFRPQVMDKLGIGYADIQAINPRIVYCAITGYGQTGPYRDKAGHDLNYCGYSGVAEQIGLAGEAPAMSNFQIADLAGGTLSAAMGILAALYAVQKTGKGTYIDVSMTDCTLTHAVAALSTYVREGKTSPRGEDMLTGRLPNYRIYETADKRYMAMGALEPKFWQAFCRAIEREDWLNLAWATGQVAQRLQQDLTQLFASQPQQYWVEKFATVDCGVTPILSFEESLADPQIQARGLFISAEHPTQGTVQQFAFPLKFSEYRFSIDRHAPMQGEHNQEVLSTLGYSEMDIDALRAKGII</sequence>
<dbReference type="OrthoDB" id="9058532at2"/>
<dbReference type="InterPro" id="IPR023606">
    <property type="entry name" value="CoA-Trfase_III_dom_1_sf"/>
</dbReference>
<dbReference type="Pfam" id="PF02515">
    <property type="entry name" value="CoA_transf_3"/>
    <property type="match status" value="1"/>
</dbReference>
<dbReference type="PANTHER" id="PTHR48228">
    <property type="entry name" value="SUCCINYL-COA--D-CITRAMALATE COA-TRANSFERASE"/>
    <property type="match status" value="1"/>
</dbReference>
<dbReference type="Proteomes" id="UP000005744">
    <property type="component" value="Unassembled WGS sequence"/>
</dbReference>
<accession>I3CD96</accession>
<dbReference type="eggNOG" id="COG1804">
    <property type="taxonomic scope" value="Bacteria"/>
</dbReference>
<dbReference type="InterPro" id="IPR003673">
    <property type="entry name" value="CoA-Trfase_fam_III"/>
</dbReference>
<dbReference type="AlphaFoldDB" id="I3CD96"/>
<keyword evidence="1" id="KW-0808">Transferase</keyword>
<evidence type="ECO:0000313" key="2">
    <source>
        <dbReference type="Proteomes" id="UP000005744"/>
    </source>
</evidence>
<dbReference type="Gene3D" id="3.30.1540.10">
    <property type="entry name" value="formyl-coa transferase, domain 3"/>
    <property type="match status" value="1"/>
</dbReference>
<keyword evidence="2" id="KW-1185">Reference proteome</keyword>
<dbReference type="GO" id="GO:0016740">
    <property type="term" value="F:transferase activity"/>
    <property type="evidence" value="ECO:0007669"/>
    <property type="project" value="UniProtKB-KW"/>
</dbReference>
<dbReference type="HOGENOM" id="CLU_033975_5_1_6"/>
<gene>
    <name evidence="1" type="ORF">BegalDRAFT_0677</name>
</gene>
<protein>
    <submittedName>
        <fullName evidence="1">Putative acyl-CoA transferase/carnitine dehydratase</fullName>
    </submittedName>
</protein>
<dbReference type="SUPFAM" id="SSF89796">
    <property type="entry name" value="CoA-transferase family III (CaiB/BaiF)"/>
    <property type="match status" value="1"/>
</dbReference>